<gene>
    <name evidence="1" type="ORF">NPIL_153321</name>
</gene>
<organism evidence="1 2">
    <name type="scientific">Nephila pilipes</name>
    <name type="common">Giant wood spider</name>
    <name type="synonym">Nephila maculata</name>
    <dbReference type="NCBI Taxonomy" id="299642"/>
    <lineage>
        <taxon>Eukaryota</taxon>
        <taxon>Metazoa</taxon>
        <taxon>Ecdysozoa</taxon>
        <taxon>Arthropoda</taxon>
        <taxon>Chelicerata</taxon>
        <taxon>Arachnida</taxon>
        <taxon>Araneae</taxon>
        <taxon>Araneomorphae</taxon>
        <taxon>Entelegynae</taxon>
        <taxon>Araneoidea</taxon>
        <taxon>Nephilidae</taxon>
        <taxon>Nephila</taxon>
    </lineage>
</organism>
<proteinExistence type="predicted"/>
<sequence length="70" mass="8394">MPQQCLLRGQLKEILGVQIFLLVKESHIYQYNFQNYSKNLNDFENYQEKFLIISSVFVLKKLTAYTESER</sequence>
<protein>
    <submittedName>
        <fullName evidence="1">Uncharacterized protein</fullName>
    </submittedName>
</protein>
<evidence type="ECO:0000313" key="2">
    <source>
        <dbReference type="Proteomes" id="UP000887013"/>
    </source>
</evidence>
<comment type="caution">
    <text evidence="1">The sequence shown here is derived from an EMBL/GenBank/DDBJ whole genome shotgun (WGS) entry which is preliminary data.</text>
</comment>
<reference evidence="1" key="1">
    <citation type="submission" date="2020-08" db="EMBL/GenBank/DDBJ databases">
        <title>Multicomponent nature underlies the extraordinary mechanical properties of spider dragline silk.</title>
        <authorList>
            <person name="Kono N."/>
            <person name="Nakamura H."/>
            <person name="Mori M."/>
            <person name="Yoshida Y."/>
            <person name="Ohtoshi R."/>
            <person name="Malay A.D."/>
            <person name="Moran D.A.P."/>
            <person name="Tomita M."/>
            <person name="Numata K."/>
            <person name="Arakawa K."/>
        </authorList>
    </citation>
    <scope>NUCLEOTIDE SEQUENCE</scope>
</reference>
<evidence type="ECO:0000313" key="1">
    <source>
        <dbReference type="EMBL" id="GFT14730.1"/>
    </source>
</evidence>
<name>A0A8X6TIP0_NEPPI</name>
<dbReference type="Proteomes" id="UP000887013">
    <property type="component" value="Unassembled WGS sequence"/>
</dbReference>
<dbReference type="EMBL" id="BMAW01104480">
    <property type="protein sequence ID" value="GFT14730.1"/>
    <property type="molecule type" value="Genomic_DNA"/>
</dbReference>
<keyword evidence="2" id="KW-1185">Reference proteome</keyword>
<accession>A0A8X6TIP0</accession>
<dbReference type="AlphaFoldDB" id="A0A8X6TIP0"/>